<organism evidence="3 4">
    <name type="scientific">Saccharothrix texasensis</name>
    <dbReference type="NCBI Taxonomy" id="103734"/>
    <lineage>
        <taxon>Bacteria</taxon>
        <taxon>Bacillati</taxon>
        <taxon>Actinomycetota</taxon>
        <taxon>Actinomycetes</taxon>
        <taxon>Pseudonocardiales</taxon>
        <taxon>Pseudonocardiaceae</taxon>
        <taxon>Saccharothrix</taxon>
    </lineage>
</organism>
<keyword evidence="4" id="KW-1185">Reference proteome</keyword>
<sequence length="491" mass="51875">MRRRAVEGQRVDRGRGRLVAVTAVALVASVLTPGVAQAAPPANDDFDHAVAISGLPFTHEVDMGEATGAPDDPNPCHQLESGSAWYSFTSTEDVTLRIDVHDTYVETAIFTGARGGLHWEPGTCESGRMTRELDARAGVTYYLKLAASPWQGLVRITAEAVPAPANDHFADRAVVDALPALNRVSLAAATVEAGEPAASCDLNPGSPSVWYTYTPVETEVIALDADSWGGHNAVAAAYTGTSLGDLTEVVCTGYRTLFRAEAGRPLHFQFNAAHATADEVVLGLRLAQALRPDLRVSPEAPSIHDDVRFTDYSDDPEGGGTAIDELDFGDGTVVDPTDGYAYHRYAADGDYTARMTVSGQGGRTATTTRTVSVRTHDVGITGFSAPATARVGTTRPLTVTVADTRYDETVTVTLHRGGSAGYQVVGTLTKPVPARQNRTVAFTFDYAFTAADLAEGTVVFKVVAEPVGVRDALSADNTVIAPAVRVLPARS</sequence>
<dbReference type="SUPFAM" id="SSF49299">
    <property type="entry name" value="PKD domain"/>
    <property type="match status" value="1"/>
</dbReference>
<dbReference type="Pfam" id="PF18911">
    <property type="entry name" value="PKD_4"/>
    <property type="match status" value="1"/>
</dbReference>
<dbReference type="Gene3D" id="2.60.40.10">
    <property type="entry name" value="Immunoglobulins"/>
    <property type="match status" value="1"/>
</dbReference>
<dbReference type="InterPro" id="IPR013783">
    <property type="entry name" value="Ig-like_fold"/>
</dbReference>
<name>A0A3N1H3K0_9PSEU</name>
<gene>
    <name evidence="3" type="ORF">EDD40_2374</name>
</gene>
<dbReference type="PROSITE" id="PS50093">
    <property type="entry name" value="PKD"/>
    <property type="match status" value="1"/>
</dbReference>
<dbReference type="InterPro" id="IPR022409">
    <property type="entry name" value="PKD/Chitinase_dom"/>
</dbReference>
<feature type="chain" id="PRO_5018333840" evidence="1">
    <location>
        <begin position="39"/>
        <end position="491"/>
    </location>
</feature>
<evidence type="ECO:0000313" key="4">
    <source>
        <dbReference type="Proteomes" id="UP000268727"/>
    </source>
</evidence>
<reference evidence="3 4" key="1">
    <citation type="submission" date="2018-11" db="EMBL/GenBank/DDBJ databases">
        <title>Sequencing the genomes of 1000 actinobacteria strains.</title>
        <authorList>
            <person name="Klenk H.-P."/>
        </authorList>
    </citation>
    <scope>NUCLEOTIDE SEQUENCE [LARGE SCALE GENOMIC DNA]</scope>
    <source>
        <strain evidence="3 4">DSM 44231</strain>
    </source>
</reference>
<evidence type="ECO:0000256" key="1">
    <source>
        <dbReference type="SAM" id="SignalP"/>
    </source>
</evidence>
<dbReference type="InterPro" id="IPR035986">
    <property type="entry name" value="PKD_dom_sf"/>
</dbReference>
<evidence type="ECO:0000313" key="3">
    <source>
        <dbReference type="EMBL" id="ROP37087.1"/>
    </source>
</evidence>
<feature type="signal peptide" evidence="1">
    <location>
        <begin position="1"/>
        <end position="38"/>
    </location>
</feature>
<dbReference type="GO" id="GO:0005975">
    <property type="term" value="P:carbohydrate metabolic process"/>
    <property type="evidence" value="ECO:0007669"/>
    <property type="project" value="UniProtKB-ARBA"/>
</dbReference>
<evidence type="ECO:0000259" key="2">
    <source>
        <dbReference type="PROSITE" id="PS50093"/>
    </source>
</evidence>
<feature type="domain" description="PKD" evidence="2">
    <location>
        <begin position="327"/>
        <end position="373"/>
    </location>
</feature>
<dbReference type="RefSeq" id="WP_148088764.1">
    <property type="nucleotide sequence ID" value="NZ_RJKM01000001.1"/>
</dbReference>
<proteinExistence type="predicted"/>
<keyword evidence="1" id="KW-0732">Signal</keyword>
<dbReference type="InterPro" id="IPR000601">
    <property type="entry name" value="PKD_dom"/>
</dbReference>
<dbReference type="Proteomes" id="UP000268727">
    <property type="component" value="Unassembled WGS sequence"/>
</dbReference>
<accession>A0A3N1H3K0</accession>
<comment type="caution">
    <text evidence="3">The sequence shown here is derived from an EMBL/GenBank/DDBJ whole genome shotgun (WGS) entry which is preliminary data.</text>
</comment>
<dbReference type="SMART" id="SM00089">
    <property type="entry name" value="PKD"/>
    <property type="match status" value="1"/>
</dbReference>
<dbReference type="EMBL" id="RJKM01000001">
    <property type="protein sequence ID" value="ROP37087.1"/>
    <property type="molecule type" value="Genomic_DNA"/>
</dbReference>
<dbReference type="OrthoDB" id="5241464at2"/>
<dbReference type="AlphaFoldDB" id="A0A3N1H3K0"/>
<protein>
    <submittedName>
        <fullName evidence="3">PKD domain-containing protein</fullName>
    </submittedName>
</protein>